<gene>
    <name evidence="1" type="ORF">CYLTODRAFT_422935</name>
</gene>
<proteinExistence type="predicted"/>
<evidence type="ECO:0000313" key="2">
    <source>
        <dbReference type="Proteomes" id="UP000054007"/>
    </source>
</evidence>
<organism evidence="1 2">
    <name type="scientific">Cylindrobasidium torrendii FP15055 ss-10</name>
    <dbReference type="NCBI Taxonomy" id="1314674"/>
    <lineage>
        <taxon>Eukaryota</taxon>
        <taxon>Fungi</taxon>
        <taxon>Dikarya</taxon>
        <taxon>Basidiomycota</taxon>
        <taxon>Agaricomycotina</taxon>
        <taxon>Agaricomycetes</taxon>
        <taxon>Agaricomycetidae</taxon>
        <taxon>Agaricales</taxon>
        <taxon>Marasmiineae</taxon>
        <taxon>Physalacriaceae</taxon>
        <taxon>Cylindrobasidium</taxon>
    </lineage>
</organism>
<reference evidence="1 2" key="1">
    <citation type="journal article" date="2015" name="Fungal Genet. Biol.">
        <title>Evolution of novel wood decay mechanisms in Agaricales revealed by the genome sequences of Fistulina hepatica and Cylindrobasidium torrendii.</title>
        <authorList>
            <person name="Floudas D."/>
            <person name="Held B.W."/>
            <person name="Riley R."/>
            <person name="Nagy L.G."/>
            <person name="Koehler G."/>
            <person name="Ransdell A.S."/>
            <person name="Younus H."/>
            <person name="Chow J."/>
            <person name="Chiniquy J."/>
            <person name="Lipzen A."/>
            <person name="Tritt A."/>
            <person name="Sun H."/>
            <person name="Haridas S."/>
            <person name="LaButti K."/>
            <person name="Ohm R.A."/>
            <person name="Kues U."/>
            <person name="Blanchette R.A."/>
            <person name="Grigoriev I.V."/>
            <person name="Minto R.E."/>
            <person name="Hibbett D.S."/>
        </authorList>
    </citation>
    <scope>NUCLEOTIDE SEQUENCE [LARGE SCALE GENOMIC DNA]</scope>
    <source>
        <strain evidence="1 2">FP15055 ss-10</strain>
    </source>
</reference>
<dbReference type="AlphaFoldDB" id="A0A0D7B8V0"/>
<accession>A0A0D7B8V0</accession>
<evidence type="ECO:0000313" key="1">
    <source>
        <dbReference type="EMBL" id="KIY66993.1"/>
    </source>
</evidence>
<keyword evidence="2" id="KW-1185">Reference proteome</keyword>
<dbReference type="Proteomes" id="UP000054007">
    <property type="component" value="Unassembled WGS sequence"/>
</dbReference>
<protein>
    <submittedName>
        <fullName evidence="1">Uncharacterized protein</fullName>
    </submittedName>
</protein>
<sequence length="159" mass="17487">MQPHLRSVSESSPAQTLLDLPEAEDCDGLSERWNLLKEAWKALDVPPGRETDALGLDIAKCFLQLFAVNSISDGFLVFCSLAIDIEALRAEDEVEPGAAGAVKRMKKAALLIPGLSKARRKRIAALDGQIREATRRVMACGYNPYFDLREEAHSKLCGF</sequence>
<name>A0A0D7B8V0_9AGAR</name>
<dbReference type="EMBL" id="KN880538">
    <property type="protein sequence ID" value="KIY66993.1"/>
    <property type="molecule type" value="Genomic_DNA"/>
</dbReference>